<name>A0A4Q1K9A7_9FLAO</name>
<protein>
    <submittedName>
        <fullName evidence="4">T9SS type A sorting domain-containing protein</fullName>
    </submittedName>
</protein>
<dbReference type="InterPro" id="IPR026444">
    <property type="entry name" value="Secre_tail"/>
</dbReference>
<accession>A0A4Q1K9A7</accession>
<evidence type="ECO:0000259" key="3">
    <source>
        <dbReference type="Pfam" id="PF18962"/>
    </source>
</evidence>
<organism evidence="4 5">
    <name type="scientific">Flavobacterium stagni</name>
    <dbReference type="NCBI Taxonomy" id="2506421"/>
    <lineage>
        <taxon>Bacteria</taxon>
        <taxon>Pseudomonadati</taxon>
        <taxon>Bacteroidota</taxon>
        <taxon>Flavobacteriia</taxon>
        <taxon>Flavobacteriales</taxon>
        <taxon>Flavobacteriaceae</taxon>
        <taxon>Flavobacterium</taxon>
    </lineage>
</organism>
<dbReference type="OrthoDB" id="1401747at2"/>
<feature type="domain" description="Secretion system C-terminal sorting" evidence="3">
    <location>
        <begin position="414"/>
        <end position="484"/>
    </location>
</feature>
<dbReference type="InterPro" id="IPR013783">
    <property type="entry name" value="Ig-like_fold"/>
</dbReference>
<evidence type="ECO:0000256" key="2">
    <source>
        <dbReference type="SAM" id="SignalP"/>
    </source>
</evidence>
<dbReference type="Gene3D" id="2.60.40.10">
    <property type="entry name" value="Immunoglobulins"/>
    <property type="match status" value="1"/>
</dbReference>
<feature type="signal peptide" evidence="2">
    <location>
        <begin position="1"/>
        <end position="18"/>
    </location>
</feature>
<evidence type="ECO:0000256" key="1">
    <source>
        <dbReference type="ARBA" id="ARBA00022729"/>
    </source>
</evidence>
<dbReference type="NCBIfam" id="NF038128">
    <property type="entry name" value="choice_anch_J"/>
    <property type="match status" value="1"/>
</dbReference>
<reference evidence="5" key="1">
    <citation type="submission" date="2019-01" db="EMBL/GenBank/DDBJ databases">
        <title>Cytophagaceae bacterium strain CAR-16.</title>
        <authorList>
            <person name="Chen W.-M."/>
        </authorList>
    </citation>
    <scope>NUCLEOTIDE SEQUENCE [LARGE SCALE GENOMIC DNA]</scope>
    <source>
        <strain evidence="5">WWJ-16</strain>
    </source>
</reference>
<feature type="chain" id="PRO_5020795989" evidence="2">
    <location>
        <begin position="19"/>
        <end position="486"/>
    </location>
</feature>
<dbReference type="NCBIfam" id="TIGR04183">
    <property type="entry name" value="Por_Secre_tail"/>
    <property type="match status" value="1"/>
</dbReference>
<proteinExistence type="predicted"/>
<keyword evidence="5" id="KW-1185">Reference proteome</keyword>
<comment type="caution">
    <text evidence="4">The sequence shown here is derived from an EMBL/GenBank/DDBJ whole genome shotgun (WGS) entry which is preliminary data.</text>
</comment>
<dbReference type="AlphaFoldDB" id="A0A4Q1K9A7"/>
<dbReference type="Proteomes" id="UP000289857">
    <property type="component" value="Unassembled WGS sequence"/>
</dbReference>
<evidence type="ECO:0000313" key="4">
    <source>
        <dbReference type="EMBL" id="RXR22918.1"/>
    </source>
</evidence>
<evidence type="ECO:0000313" key="5">
    <source>
        <dbReference type="Proteomes" id="UP000289857"/>
    </source>
</evidence>
<dbReference type="Pfam" id="PF18962">
    <property type="entry name" value="Por_Secre_tail"/>
    <property type="match status" value="1"/>
</dbReference>
<gene>
    <name evidence="4" type="ORF">EQG61_06720</name>
</gene>
<keyword evidence="1 2" id="KW-0732">Signal</keyword>
<dbReference type="RefSeq" id="WP_129461148.1">
    <property type="nucleotide sequence ID" value="NZ_SBKN01000003.1"/>
</dbReference>
<dbReference type="EMBL" id="SBKN01000003">
    <property type="protein sequence ID" value="RXR22918.1"/>
    <property type="molecule type" value="Genomic_DNA"/>
</dbReference>
<sequence>MKKLLLSIFALGGMMANAQLTCATALPVTAGSTTTCPQITGTYLGNCAGGTAATSPNAIWYTYTAPANGELTITSDLPQNDGTTNSDDTRVSVITGTCAALACYAGNDDVDDVNYLSTLTIPVTSGTTYYIVWDDRWSDLPFDFDVTFEAVSCIRLNATNVNAASDLTVDSATLSWTASLSNPNAYDVEYGVAGFTQGSGTTAVANGTSIGLTGLTPASGDLEYYVRANCGATQSAYVGPFSLYLAATCPYANNFDDTTDYTDGFTSTTWGLGNTAGAAQSGAIYYFVNSSTTAATNATLYTRAIALQANEQVTLTYYTRLGSATGSAQTLKVYVNTSRSLTGATQLGGNITVSGTTYVLQTATFTATTAGTYYFAFNNATPIITTATSLRLDTVSMTSVLANNDFVDASFTVSPNPAVDVIAVQSAANTSFSAVEMYDLNGRIVKNIAYTSATDASINVADLAPGMYTVKVVSENGTAVRKIIKQ</sequence>